<accession>A0AAV5VBU3</accession>
<dbReference type="Proteomes" id="UP001432322">
    <property type="component" value="Unassembled WGS sequence"/>
</dbReference>
<comment type="caution">
    <text evidence="1">The sequence shown here is derived from an EMBL/GenBank/DDBJ whole genome shotgun (WGS) entry which is preliminary data.</text>
</comment>
<feature type="non-terminal residue" evidence="1">
    <location>
        <position position="1"/>
    </location>
</feature>
<proteinExistence type="predicted"/>
<sequence>LLLALIVDGRSRSIGEKSVARRSTASRHIHLAGRLLGSLSIAVVAVTYRAGARFRVGRITLLTSNSRICDSEESYNDKSCEKILHVQL</sequence>
<keyword evidence="2" id="KW-1185">Reference proteome</keyword>
<organism evidence="1 2">
    <name type="scientific">Pristionchus fissidentatus</name>
    <dbReference type="NCBI Taxonomy" id="1538716"/>
    <lineage>
        <taxon>Eukaryota</taxon>
        <taxon>Metazoa</taxon>
        <taxon>Ecdysozoa</taxon>
        <taxon>Nematoda</taxon>
        <taxon>Chromadorea</taxon>
        <taxon>Rhabditida</taxon>
        <taxon>Rhabditina</taxon>
        <taxon>Diplogasteromorpha</taxon>
        <taxon>Diplogasteroidea</taxon>
        <taxon>Neodiplogasteridae</taxon>
        <taxon>Pristionchus</taxon>
    </lineage>
</organism>
<reference evidence="1" key="1">
    <citation type="submission" date="2023-10" db="EMBL/GenBank/DDBJ databases">
        <title>Genome assembly of Pristionchus species.</title>
        <authorList>
            <person name="Yoshida K."/>
            <person name="Sommer R.J."/>
        </authorList>
    </citation>
    <scope>NUCLEOTIDE SEQUENCE</scope>
    <source>
        <strain evidence="1">RS5133</strain>
    </source>
</reference>
<protein>
    <submittedName>
        <fullName evidence="1">Uncharacterized protein</fullName>
    </submittedName>
</protein>
<gene>
    <name evidence="1" type="ORF">PFISCL1PPCAC_6995</name>
</gene>
<name>A0AAV5VBU3_9BILA</name>
<evidence type="ECO:0000313" key="2">
    <source>
        <dbReference type="Proteomes" id="UP001432322"/>
    </source>
</evidence>
<evidence type="ECO:0000313" key="1">
    <source>
        <dbReference type="EMBL" id="GMT15698.1"/>
    </source>
</evidence>
<dbReference type="EMBL" id="BTSY01000002">
    <property type="protein sequence ID" value="GMT15698.1"/>
    <property type="molecule type" value="Genomic_DNA"/>
</dbReference>
<dbReference type="AlphaFoldDB" id="A0AAV5VBU3"/>